<dbReference type="Gene3D" id="2.40.40.20">
    <property type="match status" value="1"/>
</dbReference>
<dbReference type="FunFam" id="3.30.1360.140:FF:000001">
    <property type="entry name" value="DNA-directed RNA polymerase subunit"/>
    <property type="match status" value="1"/>
</dbReference>
<dbReference type="Gene3D" id="6.20.50.80">
    <property type="match status" value="1"/>
</dbReference>
<dbReference type="InterPro" id="IPR044893">
    <property type="entry name" value="RNA_pol_Rpb1_clamp_domain"/>
</dbReference>
<dbReference type="PROSITE" id="PS00115">
    <property type="entry name" value="RNA_POL_II_REPEAT"/>
    <property type="match status" value="1"/>
</dbReference>
<evidence type="ECO:0000256" key="6">
    <source>
        <dbReference type="ARBA" id="ARBA00022695"/>
    </source>
</evidence>
<dbReference type="InterPro" id="IPR007066">
    <property type="entry name" value="RNA_pol_Rpb1_3"/>
</dbReference>
<dbReference type="GeneID" id="19202488"/>
<evidence type="ECO:0000256" key="1">
    <source>
        <dbReference type="ARBA" id="ARBA00004123"/>
    </source>
</evidence>
<comment type="catalytic activity">
    <reaction evidence="14 15">
        <text>RNA(n) + a ribonucleoside 5'-triphosphate = RNA(n+1) + diphosphate</text>
        <dbReference type="Rhea" id="RHEA:21248"/>
        <dbReference type="Rhea" id="RHEA-COMP:14527"/>
        <dbReference type="Rhea" id="RHEA-COMP:17342"/>
        <dbReference type="ChEBI" id="CHEBI:33019"/>
        <dbReference type="ChEBI" id="CHEBI:61557"/>
        <dbReference type="ChEBI" id="CHEBI:140395"/>
        <dbReference type="EC" id="2.7.7.6"/>
    </reaction>
</comment>
<dbReference type="FunFam" id="1.10.274.100:FF:000001">
    <property type="entry name" value="DNA-directed RNA polymerase subunit"/>
    <property type="match status" value="1"/>
</dbReference>
<evidence type="ECO:0000256" key="9">
    <source>
        <dbReference type="ARBA" id="ARBA00022833"/>
    </source>
</evidence>
<feature type="compositionally biased region" description="Polar residues" evidence="16">
    <location>
        <begin position="1725"/>
        <end position="1746"/>
    </location>
</feature>
<dbReference type="CDD" id="cd02584">
    <property type="entry name" value="RNAP_II_Rpb1_C"/>
    <property type="match status" value="1"/>
</dbReference>
<keyword evidence="12 15" id="KW-0804">Transcription</keyword>
<comment type="caution">
    <text evidence="18">The sequence shown here is derived from an EMBL/GenBank/DDBJ whole genome shotgun (WGS) entry which is preliminary data.</text>
</comment>
<dbReference type="SUPFAM" id="SSF64484">
    <property type="entry name" value="beta and beta-prime subunits of DNA dependent RNA-polymerase"/>
    <property type="match status" value="1"/>
</dbReference>
<dbReference type="InterPro" id="IPR000722">
    <property type="entry name" value="RNA_pol_asu"/>
</dbReference>
<dbReference type="CDD" id="cd02733">
    <property type="entry name" value="RNAP_II_RPB1_N"/>
    <property type="match status" value="1"/>
</dbReference>
<feature type="region of interest" description="Disordered" evidence="16">
    <location>
        <begin position="1543"/>
        <end position="1746"/>
    </location>
</feature>
<dbReference type="EC" id="2.7.7.6" evidence="15"/>
<keyword evidence="19" id="KW-1185">Reference proteome</keyword>
<dbReference type="Pfam" id="PF05001">
    <property type="entry name" value="RNA_pol_Rpb1_R"/>
    <property type="match status" value="7"/>
</dbReference>
<dbReference type="EMBL" id="JH711573">
    <property type="protein sequence ID" value="EIW86228.1"/>
    <property type="molecule type" value="Genomic_DNA"/>
</dbReference>
<keyword evidence="4" id="KW-0597">Phosphoprotein</keyword>
<dbReference type="Gene3D" id="1.10.132.30">
    <property type="match status" value="1"/>
</dbReference>
<keyword evidence="7" id="KW-0479">Metal-binding</keyword>
<evidence type="ECO:0000256" key="12">
    <source>
        <dbReference type="ARBA" id="ARBA00023163"/>
    </source>
</evidence>
<dbReference type="InterPro" id="IPR042102">
    <property type="entry name" value="RNA_pol_Rpb1_3_sf"/>
</dbReference>
<evidence type="ECO:0000256" key="2">
    <source>
        <dbReference type="ARBA" id="ARBA00006460"/>
    </source>
</evidence>
<dbReference type="FunFam" id="3.30.1490.180:FF:000001">
    <property type="entry name" value="DNA-directed RNA polymerase subunit"/>
    <property type="match status" value="1"/>
</dbReference>
<dbReference type="PANTHER" id="PTHR19376:SF37">
    <property type="entry name" value="DNA-DIRECTED RNA POLYMERASE II SUBUNIT RPB1"/>
    <property type="match status" value="1"/>
</dbReference>
<evidence type="ECO:0000256" key="4">
    <source>
        <dbReference type="ARBA" id="ARBA00022553"/>
    </source>
</evidence>
<dbReference type="NCBIfam" id="NF006336">
    <property type="entry name" value="PRK08566.1"/>
    <property type="match status" value="1"/>
</dbReference>
<comment type="function">
    <text evidence="15">DNA-dependent RNA polymerase catalyzes the transcription of DNA into RNA using the four ribonucleoside triphosphates as substrates.</text>
</comment>
<feature type="domain" description="RNA polymerase N-terminal" evidence="17">
    <location>
        <begin position="241"/>
        <end position="544"/>
    </location>
</feature>
<evidence type="ECO:0000313" key="19">
    <source>
        <dbReference type="Proteomes" id="UP000053558"/>
    </source>
</evidence>
<dbReference type="GO" id="GO:0003677">
    <property type="term" value="F:DNA binding"/>
    <property type="evidence" value="ECO:0007669"/>
    <property type="project" value="UniProtKB-KW"/>
</dbReference>
<evidence type="ECO:0000256" key="3">
    <source>
        <dbReference type="ARBA" id="ARBA00022478"/>
    </source>
</evidence>
<gene>
    <name evidence="18" type="ORF">CONPUDRAFT_148321</name>
</gene>
<dbReference type="Pfam" id="PF04998">
    <property type="entry name" value="RNA_pol_Rpb1_5"/>
    <property type="match status" value="1"/>
</dbReference>
<dbReference type="FunFam" id="2.40.40.20:FF:000019">
    <property type="entry name" value="DNA-directed RNA polymerase II subunit RPB1"/>
    <property type="match status" value="1"/>
</dbReference>
<dbReference type="Proteomes" id="UP000053558">
    <property type="component" value="Unassembled WGS sequence"/>
</dbReference>
<dbReference type="PRINTS" id="PR01217">
    <property type="entry name" value="PRICHEXTENSN"/>
</dbReference>
<evidence type="ECO:0000256" key="5">
    <source>
        <dbReference type="ARBA" id="ARBA00022679"/>
    </source>
</evidence>
<dbReference type="GO" id="GO:0003899">
    <property type="term" value="F:DNA-directed RNA polymerase activity"/>
    <property type="evidence" value="ECO:0007669"/>
    <property type="project" value="UniProtKB-EC"/>
</dbReference>
<dbReference type="Gene3D" id="4.10.860.120">
    <property type="entry name" value="RNA polymerase II, clamp domain"/>
    <property type="match status" value="2"/>
</dbReference>
<dbReference type="Pfam" id="PF00623">
    <property type="entry name" value="RNA_pol_Rpb1_2"/>
    <property type="match status" value="1"/>
</dbReference>
<dbReference type="Gene3D" id="1.10.274.100">
    <property type="entry name" value="RNA polymerase Rpb1, domain 3"/>
    <property type="match status" value="1"/>
</dbReference>
<evidence type="ECO:0000256" key="7">
    <source>
        <dbReference type="ARBA" id="ARBA00022723"/>
    </source>
</evidence>
<dbReference type="OMA" id="KPCMGIV"/>
<dbReference type="GO" id="GO:0046872">
    <property type="term" value="F:metal ion binding"/>
    <property type="evidence" value="ECO:0007669"/>
    <property type="project" value="UniProtKB-KW"/>
</dbReference>
<dbReference type="Gene3D" id="1.10.150.390">
    <property type="match status" value="1"/>
</dbReference>
<dbReference type="InterPro" id="IPR007081">
    <property type="entry name" value="RNA_pol_Rpb1_5"/>
</dbReference>
<dbReference type="Gene3D" id="3.30.1360.140">
    <property type="match status" value="1"/>
</dbReference>
<dbReference type="GO" id="GO:0006368">
    <property type="term" value="P:transcription elongation by RNA polymerase II"/>
    <property type="evidence" value="ECO:0007669"/>
    <property type="project" value="UniProtKB-ARBA"/>
</dbReference>
<dbReference type="Pfam" id="PF04983">
    <property type="entry name" value="RNA_pol_Rpb1_3"/>
    <property type="match status" value="1"/>
</dbReference>
<evidence type="ECO:0000256" key="11">
    <source>
        <dbReference type="ARBA" id="ARBA00023125"/>
    </source>
</evidence>
<accession>A0A5M3N4J4</accession>
<dbReference type="InterPro" id="IPR007080">
    <property type="entry name" value="RNA_pol_Rpb1_1"/>
</dbReference>
<keyword evidence="3 15" id="KW-0240">DNA-directed RNA polymerase</keyword>
<dbReference type="Gene3D" id="3.30.1490.180">
    <property type="entry name" value="RNA polymerase ii"/>
    <property type="match status" value="1"/>
</dbReference>
<evidence type="ECO:0000256" key="10">
    <source>
        <dbReference type="ARBA" id="ARBA00022842"/>
    </source>
</evidence>
<evidence type="ECO:0000256" key="16">
    <source>
        <dbReference type="SAM" id="MobiDB-lite"/>
    </source>
</evidence>
<reference evidence="19" key="1">
    <citation type="journal article" date="2012" name="Science">
        <title>The Paleozoic origin of enzymatic lignin decomposition reconstructed from 31 fungal genomes.</title>
        <authorList>
            <person name="Floudas D."/>
            <person name="Binder M."/>
            <person name="Riley R."/>
            <person name="Barry K."/>
            <person name="Blanchette R.A."/>
            <person name="Henrissat B."/>
            <person name="Martinez A.T."/>
            <person name="Otillar R."/>
            <person name="Spatafora J.W."/>
            <person name="Yadav J.S."/>
            <person name="Aerts A."/>
            <person name="Benoit I."/>
            <person name="Boyd A."/>
            <person name="Carlson A."/>
            <person name="Copeland A."/>
            <person name="Coutinho P.M."/>
            <person name="de Vries R.P."/>
            <person name="Ferreira P."/>
            <person name="Findley K."/>
            <person name="Foster B."/>
            <person name="Gaskell J."/>
            <person name="Glotzer D."/>
            <person name="Gorecki P."/>
            <person name="Heitman J."/>
            <person name="Hesse C."/>
            <person name="Hori C."/>
            <person name="Igarashi K."/>
            <person name="Jurgens J.A."/>
            <person name="Kallen N."/>
            <person name="Kersten P."/>
            <person name="Kohler A."/>
            <person name="Kuees U."/>
            <person name="Kumar T.K.A."/>
            <person name="Kuo A."/>
            <person name="LaButti K."/>
            <person name="Larrondo L.F."/>
            <person name="Lindquist E."/>
            <person name="Ling A."/>
            <person name="Lombard V."/>
            <person name="Lucas S."/>
            <person name="Lundell T."/>
            <person name="Martin R."/>
            <person name="McLaughlin D.J."/>
            <person name="Morgenstern I."/>
            <person name="Morin E."/>
            <person name="Murat C."/>
            <person name="Nagy L.G."/>
            <person name="Nolan M."/>
            <person name="Ohm R.A."/>
            <person name="Patyshakuliyeva A."/>
            <person name="Rokas A."/>
            <person name="Ruiz-Duenas F.J."/>
            <person name="Sabat G."/>
            <person name="Salamov A."/>
            <person name="Samejima M."/>
            <person name="Schmutz J."/>
            <person name="Slot J.C."/>
            <person name="St John F."/>
            <person name="Stenlid J."/>
            <person name="Sun H."/>
            <person name="Sun S."/>
            <person name="Syed K."/>
            <person name="Tsang A."/>
            <person name="Wiebenga A."/>
            <person name="Young D."/>
            <person name="Pisabarro A."/>
            <person name="Eastwood D.C."/>
            <person name="Martin F."/>
            <person name="Cullen D."/>
            <person name="Grigoriev I.V."/>
            <person name="Hibbett D.S."/>
        </authorList>
    </citation>
    <scope>NUCLEOTIDE SEQUENCE [LARGE SCALE GENOMIC DNA]</scope>
    <source>
        <strain evidence="19">RWD-64-598 SS2</strain>
    </source>
</reference>
<keyword evidence="9" id="KW-0862">Zinc</keyword>
<dbReference type="InterPro" id="IPR038120">
    <property type="entry name" value="Rpb1_funnel_sf"/>
</dbReference>
<dbReference type="RefSeq" id="XP_007763113.1">
    <property type="nucleotide sequence ID" value="XM_007764923.1"/>
</dbReference>
<dbReference type="SMART" id="SM00663">
    <property type="entry name" value="RPOLA_N"/>
    <property type="match status" value="1"/>
</dbReference>
<dbReference type="FunFam" id="4.10.860.120:FF:000003">
    <property type="entry name" value="DNA-directed RNA polymerase subunit"/>
    <property type="match status" value="1"/>
</dbReference>
<dbReference type="InterPro" id="IPR007075">
    <property type="entry name" value="RNA_pol_Rpb1_6"/>
</dbReference>
<keyword evidence="5 15" id="KW-0808">Transferase</keyword>
<dbReference type="OrthoDB" id="270392at2759"/>
<proteinExistence type="inferred from homology"/>
<protein>
    <recommendedName>
        <fullName evidence="15">DNA-directed RNA polymerase subunit</fullName>
        <ecNumber evidence="15">2.7.7.6</ecNumber>
    </recommendedName>
</protein>
<dbReference type="InterPro" id="IPR007083">
    <property type="entry name" value="RNA_pol_Rpb1_4"/>
</dbReference>
<name>A0A5M3N4J4_CONPW</name>
<keyword evidence="8" id="KW-0677">Repeat</keyword>
<feature type="compositionally biased region" description="Low complexity" evidence="16">
    <location>
        <begin position="1543"/>
        <end position="1566"/>
    </location>
</feature>
<dbReference type="GO" id="GO:0005665">
    <property type="term" value="C:RNA polymerase II, core complex"/>
    <property type="evidence" value="ECO:0007669"/>
    <property type="project" value="UniProtKB-ARBA"/>
</dbReference>
<dbReference type="InterPro" id="IPR038593">
    <property type="entry name" value="RNA_pol_Rpb1_7_sf"/>
</dbReference>
<dbReference type="InterPro" id="IPR006592">
    <property type="entry name" value="RNA_pol_N"/>
</dbReference>
<keyword evidence="13" id="KW-0539">Nucleus</keyword>
<dbReference type="Pfam" id="PF04992">
    <property type="entry name" value="RNA_pol_Rpb1_6"/>
    <property type="match status" value="1"/>
</dbReference>
<feature type="compositionally biased region" description="Low complexity" evidence="16">
    <location>
        <begin position="1596"/>
        <end position="1662"/>
    </location>
</feature>
<dbReference type="KEGG" id="cput:CONPUDRAFT_148321"/>
<keyword evidence="6 15" id="KW-0548">Nucleotidyltransferase</keyword>
<dbReference type="PANTHER" id="PTHR19376">
    <property type="entry name" value="DNA-DIRECTED RNA POLYMERASE"/>
    <property type="match status" value="1"/>
</dbReference>
<comment type="similarity">
    <text evidence="2 15">Belongs to the RNA polymerase beta' chain family.</text>
</comment>
<dbReference type="InterPro" id="IPR007073">
    <property type="entry name" value="RNA_pol_Rpb1_7"/>
</dbReference>
<organism evidence="18 19">
    <name type="scientific">Coniophora puteana (strain RWD-64-598)</name>
    <name type="common">Brown rot fungus</name>
    <dbReference type="NCBI Taxonomy" id="741705"/>
    <lineage>
        <taxon>Eukaryota</taxon>
        <taxon>Fungi</taxon>
        <taxon>Dikarya</taxon>
        <taxon>Basidiomycota</taxon>
        <taxon>Agaricomycotina</taxon>
        <taxon>Agaricomycetes</taxon>
        <taxon>Agaricomycetidae</taxon>
        <taxon>Boletales</taxon>
        <taxon>Coniophorineae</taxon>
        <taxon>Coniophoraceae</taxon>
        <taxon>Coniophora</taxon>
    </lineage>
</organism>
<dbReference type="InterPro" id="IPR000684">
    <property type="entry name" value="RNA_pol_II_repeat_euk"/>
</dbReference>
<evidence type="ECO:0000256" key="8">
    <source>
        <dbReference type="ARBA" id="ARBA00022737"/>
    </source>
</evidence>
<dbReference type="InterPro" id="IPR045867">
    <property type="entry name" value="DNA-dir_RpoC_beta_prime"/>
</dbReference>
<dbReference type="Pfam" id="PF04997">
    <property type="entry name" value="RNA_pol_Rpb1_1"/>
    <property type="match status" value="1"/>
</dbReference>
<feature type="compositionally biased region" description="Low complexity" evidence="16">
    <location>
        <begin position="1672"/>
        <end position="1724"/>
    </location>
</feature>
<comment type="subcellular location">
    <subcellularLocation>
        <location evidence="1">Nucleus</location>
    </subcellularLocation>
</comment>
<dbReference type="Pfam" id="PF05000">
    <property type="entry name" value="RNA_pol_Rpb1_4"/>
    <property type="match status" value="1"/>
</dbReference>
<dbReference type="GO" id="GO:0006367">
    <property type="term" value="P:transcription initiation at RNA polymerase II promoter"/>
    <property type="evidence" value="ECO:0007669"/>
    <property type="project" value="UniProtKB-ARBA"/>
</dbReference>
<dbReference type="FunFam" id="1.10.150.390:FF:000001">
    <property type="entry name" value="DNA-directed RNA polymerase subunit"/>
    <property type="match status" value="1"/>
</dbReference>
<feature type="compositionally biased region" description="Acidic residues" evidence="16">
    <location>
        <begin position="153"/>
        <end position="165"/>
    </location>
</feature>
<evidence type="ECO:0000256" key="14">
    <source>
        <dbReference type="ARBA" id="ARBA00048552"/>
    </source>
</evidence>
<sequence>MLGHQFAYSAAPVRRVKEVQFGVLSPEEIKAYSVAKIEHPEVMDEATHRPKLGGLMDPRMGTIDRNFKCQTCGEGMSECPGHFGHIELARPVFHPGFINKVKKILECICVNCGKLKADISDPTFADRIRHIRDPKKRFAAVWAFCKAKNVCESDEPKEEGNDDAEEPKKGHGGCGHKQPQVRKEGLKLFVNYKADKDDGEGKSQQIDKRLFTPSEVYTTFKKMVDQDLHLVGLSDEYARPEWMILTVMPVPPPPVRPSIAVDGGVMRSEDDLTYKLGDIIKASANVRRCEQEGAPAHVITEFEQLLQFHVATYMDNDIAGIPQALQKSGRPVKAIRARLKGKEGRLRGNLMGKRVDFSARTVITGDPNLQLDEVGVPRSIAMNLTYPERVTPYNIAYLQELVRNGPTTYPGARYVVRDTGERIDLRYNKRADAFLQYGWIVERHLKDGDFVLFNRQPSLHKMSMMSHRVKLMPYSTFRLNLSVTPPYNADFDGDEMNMHIPQSEETRAELSQIAWVPRQIISPQANKPVMGIVQDTLCGIRKFTLRDTFMEWNQVQNILLWVPDWDGNVPPPAIFKPKPLWTGKQILSMVIPRGINIQRAAEPKSSNPVFDDGILIENGEIIYGIVEKKTVGASQGGLIHVVFREKGPEATRDLFTGIQVVVNYWLFHNGFSIGIGDTVAGPKVMTHITNVIQGKKKLVSEIVEDAYHDRLKALPGMTIRESFESKVERELNRARDESGQYAQKNLSDDNNVKQMVVAGSKGSYINISQMSVCVGQQSVEGKRIPFGFRHRTLPHFTKDDFSPESRGFVENSYLRGLTPQEFFFHAMAGREGLIDTAVKTAETGYIQRRLVKALEDVMVHYDGTVRNSLGDLLQFVYGEDGMDGAFIERQKIETFGLSDAEFEHNYRVDVTDPQGGFLPGVLQVGLDDSSLELQSKLDEEYNQLLEDRRLLRQFVFPKSNNLTPHYLPVNLSRILQNASQIFHIDRRKASDLEPAYIVEAVQQLASRLVVINGEDELTREAQLNASLTFRMHVRATLASRRVLEQFHLNREAFEWVLGEIETKFNQSLVHPGEMCGTLAAQSIGEPATQMTLNTFHYAGVSSKNVTLGVPRLKEIINTAVNIKTPSLTVYLDPQISRNPDSAKNVQQELAYTSLRTVTAAVEIWYDPDPSSTIIEEDQVFVEAFFAIPDEEVESKLHLQSPWLLRLELDRAKMLDRKLTMAYVAGRIAESFKTDLFVIWSEDNSDKLVIRCRVLGGADKDDDGMESVEEDIFLRQLETTMLNSISLRGVKGINRVFLQEQDDIYINDEGSIATKKEWVLETDGVNLKTVMTISGVDFRRTYSNNCTEVFDVLGVEAARAAIMKELRNVIEFDGSYVNYRHLSLLCDLMTQRGHLMAITRHGINRADTGALMRCSFEETVEILMEAAAVGEKDDCHGVAENVLFGQMAPMGTGAFDVALDIDMLKDAIVDHRLPVQNMLAAQADGGMTPGQVAMTPYDTNSPAWSEANFKGESAAFSPLAANGGEEAASFNSYLGYGQSPMGAGAMSPAGPGYSPSSPNAYSPTSPYVPQSPFGGATSPFGTSPYATSPFFDRSRGPTSPTYSPTSPALNLTSPGYSPTSPRYSPTSPSFSPTSPRYSPQSPSFSPTSPRYSPTSPSFSPASPRYSPTPAQMSPASPRYSPTSPTSPSSPKYSPTSPTYSPASPAYSPASPAYSPTSPQWSPSSPAQNGTANNTTRNHAYSSSPSWD</sequence>
<keyword evidence="10" id="KW-0460">Magnesium</keyword>
<keyword evidence="11" id="KW-0238">DNA-binding</keyword>
<dbReference type="Pfam" id="PF04990">
    <property type="entry name" value="RNA_pol_Rpb1_7"/>
    <property type="match status" value="1"/>
</dbReference>
<feature type="region of interest" description="Disordered" evidence="16">
    <location>
        <begin position="153"/>
        <end position="179"/>
    </location>
</feature>
<dbReference type="FunFam" id="1.10.132.30:FF:000001">
    <property type="entry name" value="DNA-directed RNA polymerase subunit"/>
    <property type="match status" value="1"/>
</dbReference>
<evidence type="ECO:0000259" key="17">
    <source>
        <dbReference type="SMART" id="SM00663"/>
    </source>
</evidence>
<evidence type="ECO:0000256" key="13">
    <source>
        <dbReference type="ARBA" id="ARBA00023242"/>
    </source>
</evidence>
<dbReference type="Gene3D" id="6.10.250.2940">
    <property type="match status" value="1"/>
</dbReference>
<evidence type="ECO:0000256" key="15">
    <source>
        <dbReference type="RuleBase" id="RU004279"/>
    </source>
</evidence>
<evidence type="ECO:0000313" key="18">
    <source>
        <dbReference type="EMBL" id="EIW86228.1"/>
    </source>
</evidence>